<dbReference type="Pfam" id="PF13601">
    <property type="entry name" value="HTH_34"/>
    <property type="match status" value="1"/>
</dbReference>
<sequence length="148" mass="17436">MDYRKLAEELFEYLRFKPKRLIENQITEATRGEIEILTYLQDSKKEVTSGELSTGLKKTTARIANTLNTLEKKGFIIRIQDKNDRRKILVQITPEGIRYEEGRRREALKNLTCLLEAMGEHDAKEHLRLVKKIHNIMELQLLNKNKKE</sequence>
<reference evidence="2" key="1">
    <citation type="submission" date="2020-10" db="EMBL/GenBank/DDBJ databases">
        <authorList>
            <person name="Gilroy R."/>
        </authorList>
    </citation>
    <scope>NUCLEOTIDE SEQUENCE</scope>
    <source>
        <strain evidence="2">10532</strain>
    </source>
</reference>
<evidence type="ECO:0000313" key="3">
    <source>
        <dbReference type="Proteomes" id="UP000823638"/>
    </source>
</evidence>
<proteinExistence type="predicted"/>
<organism evidence="2 3">
    <name type="scientific">Candidatus Gallitreponema excrementavium</name>
    <dbReference type="NCBI Taxonomy" id="2840840"/>
    <lineage>
        <taxon>Bacteria</taxon>
        <taxon>Pseudomonadati</taxon>
        <taxon>Spirochaetota</taxon>
        <taxon>Spirochaetia</taxon>
        <taxon>Spirochaetales</taxon>
        <taxon>Candidatus Gallitreponema</taxon>
    </lineage>
</organism>
<dbReference type="PANTHER" id="PTHR33164">
    <property type="entry name" value="TRANSCRIPTIONAL REGULATOR, MARR FAMILY"/>
    <property type="match status" value="1"/>
</dbReference>
<reference evidence="2" key="2">
    <citation type="journal article" date="2021" name="PeerJ">
        <title>Extensive microbial diversity within the chicken gut microbiome revealed by metagenomics and culture.</title>
        <authorList>
            <person name="Gilroy R."/>
            <person name="Ravi A."/>
            <person name="Getino M."/>
            <person name="Pursley I."/>
            <person name="Horton D.L."/>
            <person name="Alikhan N.F."/>
            <person name="Baker D."/>
            <person name="Gharbi K."/>
            <person name="Hall N."/>
            <person name="Watson M."/>
            <person name="Adriaenssens E.M."/>
            <person name="Foster-Nyarko E."/>
            <person name="Jarju S."/>
            <person name="Secka A."/>
            <person name="Antonio M."/>
            <person name="Oren A."/>
            <person name="Chaudhuri R.R."/>
            <person name="La Ragione R."/>
            <person name="Hildebrand F."/>
            <person name="Pallen M.J."/>
        </authorList>
    </citation>
    <scope>NUCLEOTIDE SEQUENCE</scope>
    <source>
        <strain evidence="2">10532</strain>
    </source>
</reference>
<dbReference type="EMBL" id="JADIMM010000031">
    <property type="protein sequence ID" value="MBO8457118.1"/>
    <property type="molecule type" value="Genomic_DNA"/>
</dbReference>
<dbReference type="GO" id="GO:0003700">
    <property type="term" value="F:DNA-binding transcription factor activity"/>
    <property type="evidence" value="ECO:0007669"/>
    <property type="project" value="InterPro"/>
</dbReference>
<name>A0A9D9HNU2_9SPIR</name>
<dbReference type="InterPro" id="IPR000835">
    <property type="entry name" value="HTH_MarR-typ"/>
</dbReference>
<dbReference type="InterPro" id="IPR036390">
    <property type="entry name" value="WH_DNA-bd_sf"/>
</dbReference>
<accession>A0A9D9HNU2</accession>
<dbReference type="AlphaFoldDB" id="A0A9D9HNU2"/>
<dbReference type="PANTHER" id="PTHR33164:SF43">
    <property type="entry name" value="HTH-TYPE TRANSCRIPTIONAL REPRESSOR YETL"/>
    <property type="match status" value="1"/>
</dbReference>
<dbReference type="PROSITE" id="PS50995">
    <property type="entry name" value="HTH_MARR_2"/>
    <property type="match status" value="1"/>
</dbReference>
<dbReference type="Gene3D" id="1.10.10.10">
    <property type="entry name" value="Winged helix-like DNA-binding domain superfamily/Winged helix DNA-binding domain"/>
    <property type="match status" value="1"/>
</dbReference>
<dbReference type="GO" id="GO:0006950">
    <property type="term" value="P:response to stress"/>
    <property type="evidence" value="ECO:0007669"/>
    <property type="project" value="TreeGrafter"/>
</dbReference>
<dbReference type="SMART" id="SM00347">
    <property type="entry name" value="HTH_MARR"/>
    <property type="match status" value="1"/>
</dbReference>
<protein>
    <submittedName>
        <fullName evidence="2">Transcriptional regulator</fullName>
    </submittedName>
</protein>
<dbReference type="InterPro" id="IPR027395">
    <property type="entry name" value="WH_DNA-bd_dom"/>
</dbReference>
<dbReference type="Proteomes" id="UP000823638">
    <property type="component" value="Unassembled WGS sequence"/>
</dbReference>
<evidence type="ECO:0000259" key="1">
    <source>
        <dbReference type="PROSITE" id="PS50995"/>
    </source>
</evidence>
<feature type="domain" description="HTH marR-type" evidence="1">
    <location>
        <begin position="1"/>
        <end position="135"/>
    </location>
</feature>
<evidence type="ECO:0000313" key="2">
    <source>
        <dbReference type="EMBL" id="MBO8457118.1"/>
    </source>
</evidence>
<dbReference type="InterPro" id="IPR039422">
    <property type="entry name" value="MarR/SlyA-like"/>
</dbReference>
<dbReference type="InterPro" id="IPR036388">
    <property type="entry name" value="WH-like_DNA-bd_sf"/>
</dbReference>
<gene>
    <name evidence="2" type="ORF">IAA81_02680</name>
</gene>
<dbReference type="SUPFAM" id="SSF46785">
    <property type="entry name" value="Winged helix' DNA-binding domain"/>
    <property type="match status" value="1"/>
</dbReference>
<comment type="caution">
    <text evidence="2">The sequence shown here is derived from an EMBL/GenBank/DDBJ whole genome shotgun (WGS) entry which is preliminary data.</text>
</comment>